<evidence type="ECO:0000313" key="1">
    <source>
        <dbReference type="EMBL" id="MBB4294158.1"/>
    </source>
</evidence>
<dbReference type="EMBL" id="JACIGO010000014">
    <property type="protein sequence ID" value="MBB4294158.1"/>
    <property type="molecule type" value="Genomic_DNA"/>
</dbReference>
<proteinExistence type="predicted"/>
<evidence type="ECO:0000313" key="2">
    <source>
        <dbReference type="Proteomes" id="UP000538507"/>
    </source>
</evidence>
<organism evidence="1 2">
    <name type="scientific">Rhizobium leguminosarum</name>
    <dbReference type="NCBI Taxonomy" id="384"/>
    <lineage>
        <taxon>Bacteria</taxon>
        <taxon>Pseudomonadati</taxon>
        <taxon>Pseudomonadota</taxon>
        <taxon>Alphaproteobacteria</taxon>
        <taxon>Hyphomicrobiales</taxon>
        <taxon>Rhizobiaceae</taxon>
        <taxon>Rhizobium/Agrobacterium group</taxon>
        <taxon>Rhizobium</taxon>
    </lineage>
</organism>
<comment type="caution">
    <text evidence="1">The sequence shown here is derived from an EMBL/GenBank/DDBJ whole genome shotgun (WGS) entry which is preliminary data.</text>
</comment>
<dbReference type="AlphaFoldDB" id="A0AAE2MRN0"/>
<reference evidence="1 2" key="1">
    <citation type="submission" date="2020-08" db="EMBL/GenBank/DDBJ databases">
        <title>Genomic Encyclopedia of Type Strains, Phase IV (KMG-V): Genome sequencing to study the core and pangenomes of soil and plant-associated prokaryotes.</title>
        <authorList>
            <person name="Whitman W."/>
        </authorList>
    </citation>
    <scope>NUCLEOTIDE SEQUENCE [LARGE SCALE GENOMIC DNA]</scope>
    <source>
        <strain evidence="1 2">SEMIA 415</strain>
    </source>
</reference>
<accession>A0AAE2MRN0</accession>
<sequence>MCRMIGCRLGAGDARDGMIVTGQRLPILSATRTVDFRCGNHTLALMALTELKLDPHSGVIMIFRNVGSFENPVWDGTGSGDGAEKHNILRLSLSDAHADPSSTVTRVLCPALRSGWHLTGSLTEGIATLKYCVGCNARSSRKLLIARARKAKGGSTIAMPSTLSPSGAFQQYMHGTSPPYIGRYSKCSDKAFKSV</sequence>
<gene>
    <name evidence="1" type="ORF">GGE16_006257</name>
</gene>
<protein>
    <submittedName>
        <fullName evidence="1">Uncharacterized protein</fullName>
    </submittedName>
</protein>
<dbReference type="Proteomes" id="UP000538507">
    <property type="component" value="Unassembled WGS sequence"/>
</dbReference>
<name>A0AAE2MRN0_RHILE</name>